<dbReference type="Pfam" id="PF17919">
    <property type="entry name" value="RT_RNaseH_2"/>
    <property type="match status" value="1"/>
</dbReference>
<keyword evidence="6" id="KW-0378">Hydrolase</keyword>
<name>A0A699I8T1_TANCI</name>
<evidence type="ECO:0000313" key="13">
    <source>
        <dbReference type="EMBL" id="GEZ20051.1"/>
    </source>
</evidence>
<dbReference type="InterPro" id="IPR043502">
    <property type="entry name" value="DNA/RNA_pol_sf"/>
</dbReference>
<dbReference type="FunFam" id="3.10.10.10:FF:000007">
    <property type="entry name" value="Retrovirus-related Pol polyprotein from transposon 17.6-like Protein"/>
    <property type="match status" value="1"/>
</dbReference>
<evidence type="ECO:0000259" key="10">
    <source>
        <dbReference type="Pfam" id="PF03732"/>
    </source>
</evidence>
<keyword evidence="4" id="KW-0540">Nuclease</keyword>
<evidence type="ECO:0000256" key="3">
    <source>
        <dbReference type="ARBA" id="ARBA00022695"/>
    </source>
</evidence>
<evidence type="ECO:0000256" key="8">
    <source>
        <dbReference type="SAM" id="MobiDB-lite"/>
    </source>
</evidence>
<keyword evidence="1" id="KW-0645">Protease</keyword>
<evidence type="ECO:0000256" key="1">
    <source>
        <dbReference type="ARBA" id="ARBA00022670"/>
    </source>
</evidence>
<dbReference type="Pfam" id="PF03732">
    <property type="entry name" value="Retrotrans_gag"/>
    <property type="match status" value="1"/>
</dbReference>
<dbReference type="EMBL" id="BKCJ010251616">
    <property type="protein sequence ID" value="GEZ20051.1"/>
    <property type="molecule type" value="Genomic_DNA"/>
</dbReference>
<organism evidence="13">
    <name type="scientific">Tanacetum cinerariifolium</name>
    <name type="common">Dalmatian daisy</name>
    <name type="synonym">Chrysanthemum cinerariifolium</name>
    <dbReference type="NCBI Taxonomy" id="118510"/>
    <lineage>
        <taxon>Eukaryota</taxon>
        <taxon>Viridiplantae</taxon>
        <taxon>Streptophyta</taxon>
        <taxon>Embryophyta</taxon>
        <taxon>Tracheophyta</taxon>
        <taxon>Spermatophyta</taxon>
        <taxon>Magnoliopsida</taxon>
        <taxon>eudicotyledons</taxon>
        <taxon>Gunneridae</taxon>
        <taxon>Pentapetalae</taxon>
        <taxon>asterids</taxon>
        <taxon>campanulids</taxon>
        <taxon>Asterales</taxon>
        <taxon>Asteraceae</taxon>
        <taxon>Asteroideae</taxon>
        <taxon>Anthemideae</taxon>
        <taxon>Anthemidinae</taxon>
        <taxon>Tanacetum</taxon>
    </lineage>
</organism>
<dbReference type="InterPro" id="IPR005162">
    <property type="entry name" value="Retrotrans_gag_dom"/>
</dbReference>
<dbReference type="InterPro" id="IPR000477">
    <property type="entry name" value="RT_dom"/>
</dbReference>
<proteinExistence type="predicted"/>
<dbReference type="GO" id="GO:0004519">
    <property type="term" value="F:endonuclease activity"/>
    <property type="evidence" value="ECO:0007669"/>
    <property type="project" value="UniProtKB-KW"/>
</dbReference>
<keyword evidence="3" id="KW-0548">Nucleotidyltransferase</keyword>
<dbReference type="GO" id="GO:0003676">
    <property type="term" value="F:nucleic acid binding"/>
    <property type="evidence" value="ECO:0007669"/>
    <property type="project" value="InterPro"/>
</dbReference>
<feature type="region of interest" description="Disordered" evidence="8">
    <location>
        <begin position="1"/>
        <end position="43"/>
    </location>
</feature>
<dbReference type="InterPro" id="IPR056924">
    <property type="entry name" value="SH3_Tf2-1"/>
</dbReference>
<evidence type="ECO:0000259" key="12">
    <source>
        <dbReference type="Pfam" id="PF24626"/>
    </source>
</evidence>
<evidence type="ECO:0000259" key="9">
    <source>
        <dbReference type="Pfam" id="PF00078"/>
    </source>
</evidence>
<keyword evidence="7" id="KW-0695">RNA-directed DNA polymerase</keyword>
<dbReference type="SUPFAM" id="SSF56672">
    <property type="entry name" value="DNA/RNA polymerases"/>
    <property type="match status" value="1"/>
</dbReference>
<dbReference type="Gene3D" id="3.30.70.270">
    <property type="match status" value="2"/>
</dbReference>
<keyword evidence="5" id="KW-0255">Endonuclease</keyword>
<reference evidence="13" key="1">
    <citation type="journal article" date="2019" name="Sci. Rep.">
        <title>Draft genome of Tanacetum cinerariifolium, the natural source of mosquito coil.</title>
        <authorList>
            <person name="Yamashiro T."/>
            <person name="Shiraishi A."/>
            <person name="Satake H."/>
            <person name="Nakayama K."/>
        </authorList>
    </citation>
    <scope>NUCLEOTIDE SEQUENCE</scope>
</reference>
<feature type="domain" description="Reverse transcriptase/retrotransposon-derived protein RNase H-like" evidence="11">
    <location>
        <begin position="400"/>
        <end position="475"/>
    </location>
</feature>
<dbReference type="Gene3D" id="3.30.420.10">
    <property type="entry name" value="Ribonuclease H-like superfamily/Ribonuclease H"/>
    <property type="match status" value="1"/>
</dbReference>
<gene>
    <name evidence="13" type="ORF">Tci_492024</name>
</gene>
<keyword evidence="2" id="KW-0808">Transferase</keyword>
<dbReference type="InterPro" id="IPR043128">
    <property type="entry name" value="Rev_trsase/Diguanyl_cyclase"/>
</dbReference>
<dbReference type="GO" id="GO:0008233">
    <property type="term" value="F:peptidase activity"/>
    <property type="evidence" value="ECO:0007669"/>
    <property type="project" value="UniProtKB-KW"/>
</dbReference>
<dbReference type="CDD" id="cd01647">
    <property type="entry name" value="RT_LTR"/>
    <property type="match status" value="1"/>
</dbReference>
<feature type="domain" description="Retrotransposon gag" evidence="10">
    <location>
        <begin position="53"/>
        <end position="136"/>
    </location>
</feature>
<evidence type="ECO:0000256" key="7">
    <source>
        <dbReference type="ARBA" id="ARBA00022918"/>
    </source>
</evidence>
<evidence type="ECO:0000256" key="6">
    <source>
        <dbReference type="ARBA" id="ARBA00022801"/>
    </source>
</evidence>
<feature type="domain" description="Reverse transcriptase" evidence="9">
    <location>
        <begin position="274"/>
        <end position="338"/>
    </location>
</feature>
<feature type="compositionally biased region" description="Gly residues" evidence="8">
    <location>
        <begin position="7"/>
        <end position="17"/>
    </location>
</feature>
<dbReference type="PANTHER" id="PTHR34072:SF52">
    <property type="entry name" value="RIBONUCLEASE H"/>
    <property type="match status" value="1"/>
</dbReference>
<dbReference type="PANTHER" id="PTHR34072">
    <property type="entry name" value="ENZYMATIC POLYPROTEIN-RELATED"/>
    <property type="match status" value="1"/>
</dbReference>
<dbReference type="Pfam" id="PF24626">
    <property type="entry name" value="SH3_Tf2-1"/>
    <property type="match status" value="1"/>
</dbReference>
<feature type="non-terminal residue" evidence="13">
    <location>
        <position position="1"/>
    </location>
</feature>
<evidence type="ECO:0000259" key="11">
    <source>
        <dbReference type="Pfam" id="PF17919"/>
    </source>
</evidence>
<dbReference type="Gene3D" id="3.10.10.10">
    <property type="entry name" value="HIV Type 1 Reverse Transcriptase, subunit A, domain 1"/>
    <property type="match status" value="1"/>
</dbReference>
<dbReference type="InterPro" id="IPR036397">
    <property type="entry name" value="RNaseH_sf"/>
</dbReference>
<evidence type="ECO:0000256" key="5">
    <source>
        <dbReference type="ARBA" id="ARBA00022759"/>
    </source>
</evidence>
<dbReference type="SUPFAM" id="SSF53098">
    <property type="entry name" value="Ribonuclease H-like"/>
    <property type="match status" value="1"/>
</dbReference>
<comment type="caution">
    <text evidence="13">The sequence shown here is derived from an EMBL/GenBank/DDBJ whole genome shotgun (WGS) entry which is preliminary data.</text>
</comment>
<dbReference type="GO" id="GO:0006508">
    <property type="term" value="P:proteolysis"/>
    <property type="evidence" value="ECO:0007669"/>
    <property type="project" value="UniProtKB-KW"/>
</dbReference>
<evidence type="ECO:0008006" key="14">
    <source>
        <dbReference type="Google" id="ProtNLM"/>
    </source>
</evidence>
<dbReference type="AlphaFoldDB" id="A0A699I8T1"/>
<dbReference type="GO" id="GO:0003964">
    <property type="term" value="F:RNA-directed DNA polymerase activity"/>
    <property type="evidence" value="ECO:0007669"/>
    <property type="project" value="UniProtKB-KW"/>
</dbReference>
<evidence type="ECO:0000256" key="2">
    <source>
        <dbReference type="ARBA" id="ARBA00022679"/>
    </source>
</evidence>
<dbReference type="InterPro" id="IPR012337">
    <property type="entry name" value="RNaseH-like_sf"/>
</dbReference>
<accession>A0A699I8T1</accession>
<dbReference type="InterPro" id="IPR041577">
    <property type="entry name" value="RT_RNaseH_2"/>
</dbReference>
<protein>
    <recommendedName>
        <fullName evidence="14">Reverse transcriptase domain-containing protein</fullName>
    </recommendedName>
</protein>
<sequence>TGRRAGRGGGRTGGRSGDQGNAQVGDQGRGQRNGRNQNGDAINDNICGDVRNVIENNDRRGQDVAVGMSLNNFKVLMREEFCPSNEMQKLETELWNHTMVGASYATYTDRFHKLAKLVPHLVTTKHRRIERYVYGLALQIRGMVATTKPSTIQKALQITSTLTDEALRNGVVPRNVNLNNARNPPARACYECGSTDHGRRNNDNQARRRGFMLGAEEARQDPNIVTGMDWLSNHKAGIICHKKVVRIPLPNDKVLRIIRVRPEDKMRHLRSAKTKKQKQEKILVVRDYPEYFSKIDLRSGYHQLRVHKDDIPKTAFRTCYRHFEFIVMPFGLTNGPATQEEHEVHLVLVFKLLKKKKLYAKFSKCEFWLREVQFLEHVIKGDGIHVDPSKIEAKSKTFYWGEEQANAFLTLKGKLYVALVLALPDGLEDFLVYCDASGLGLGCVLMQRGKVIAYASRQLKTNEKNYTTYDLELGAKGLDEMIEHRSNGALYYLDQIWVPLKGDVRTLITDKAHKSKYSIHPGADKIYYDLKDRLRLNSRGCLAYCINMRFPNSVQEALGTWLDMSTAYHPQTDGQSERTIQTLEDMLRACILDFEGSWDVHLPLVEFSYNNSYHSSVRCSRLRLCVVRFGKKGKLAPKFVGPFEIVEKVGPVAYRLRKPEELNGVHDTFHVSNLKKCLADPTPQVPLDEIQ</sequence>
<evidence type="ECO:0000256" key="4">
    <source>
        <dbReference type="ARBA" id="ARBA00022722"/>
    </source>
</evidence>
<dbReference type="Pfam" id="PF00078">
    <property type="entry name" value="RVT_1"/>
    <property type="match status" value="1"/>
</dbReference>
<feature type="domain" description="Tf2-1-like SH3-like" evidence="12">
    <location>
        <begin position="627"/>
        <end position="677"/>
    </location>
</feature>